<dbReference type="PANTHER" id="PTHR13403">
    <property type="entry name" value="SNURPORTIN1 RNUT1 PROTEIN RNA, U TRANSPORTER 1"/>
    <property type="match status" value="1"/>
</dbReference>
<evidence type="ECO:0000256" key="1">
    <source>
        <dbReference type="ARBA" id="ARBA00003975"/>
    </source>
</evidence>
<dbReference type="Gene3D" id="3.30.470.30">
    <property type="entry name" value="DNA ligase/mRNA capping enzyme"/>
    <property type="match status" value="1"/>
</dbReference>
<proteinExistence type="inferred from homology"/>
<sequence length="232" mass="27329">MLFRFCKNSTRLYKSQVTSQVQVRTLTCSKNLKITNHFCAEIGVINRSNLRQSNLFLDVLRNLRFLRTKNILNVDLSFFKKIFPVRKIENKIKEHLDILYPEFKIFFNVPRLRDLNCQSIRAQFENRFEFEVDGVLFYHKEAHYESGCTPLVGWLKPYMIPEILGLAMPDWVLKQAPSDYVNVRDSIEKFESNQKLRFEDKISADLKTDGLDSSLKNVDIGMDFKESSRQEI</sequence>
<protein>
    <recommendedName>
        <fullName evidence="5">Snurportin-1</fullName>
    </recommendedName>
</protein>
<dbReference type="EMBL" id="REGN01001089">
    <property type="protein sequence ID" value="RNA37133.1"/>
    <property type="molecule type" value="Genomic_DNA"/>
</dbReference>
<dbReference type="PANTHER" id="PTHR13403:SF6">
    <property type="entry name" value="SNURPORTIN-1"/>
    <property type="match status" value="1"/>
</dbReference>
<dbReference type="GO" id="GO:0005737">
    <property type="term" value="C:cytoplasm"/>
    <property type="evidence" value="ECO:0007669"/>
    <property type="project" value="UniProtKB-SubCell"/>
</dbReference>
<name>A0A3M7SMW7_BRAPC</name>
<feature type="domain" description="Snurportin-1 m3G cap-binding" evidence="10">
    <location>
        <begin position="88"/>
        <end position="157"/>
    </location>
</feature>
<dbReference type="GO" id="GO:0061015">
    <property type="term" value="P:snRNA import into nucleus"/>
    <property type="evidence" value="ECO:0007669"/>
    <property type="project" value="InterPro"/>
</dbReference>
<dbReference type="GO" id="GO:0005634">
    <property type="term" value="C:nucleus"/>
    <property type="evidence" value="ECO:0007669"/>
    <property type="project" value="UniProtKB-SubCell"/>
</dbReference>
<evidence type="ECO:0000259" key="10">
    <source>
        <dbReference type="Pfam" id="PF21974"/>
    </source>
</evidence>
<evidence type="ECO:0000256" key="7">
    <source>
        <dbReference type="ARBA" id="ARBA00022490"/>
    </source>
</evidence>
<evidence type="ECO:0000256" key="8">
    <source>
        <dbReference type="ARBA" id="ARBA00022884"/>
    </source>
</evidence>
<keyword evidence="7" id="KW-0963">Cytoplasm</keyword>
<evidence type="ECO:0000256" key="2">
    <source>
        <dbReference type="ARBA" id="ARBA00004123"/>
    </source>
</evidence>
<dbReference type="OrthoDB" id="10003593at2759"/>
<dbReference type="Pfam" id="PF21974">
    <property type="entry name" value="SPN1_m3Gcap_bd"/>
    <property type="match status" value="1"/>
</dbReference>
<organism evidence="11 12">
    <name type="scientific">Brachionus plicatilis</name>
    <name type="common">Marine rotifer</name>
    <name type="synonym">Brachionus muelleri</name>
    <dbReference type="NCBI Taxonomy" id="10195"/>
    <lineage>
        <taxon>Eukaryota</taxon>
        <taxon>Metazoa</taxon>
        <taxon>Spiralia</taxon>
        <taxon>Gnathifera</taxon>
        <taxon>Rotifera</taxon>
        <taxon>Eurotatoria</taxon>
        <taxon>Monogononta</taxon>
        <taxon>Pseudotrocha</taxon>
        <taxon>Ploima</taxon>
        <taxon>Brachionidae</taxon>
        <taxon>Brachionus</taxon>
    </lineage>
</organism>
<dbReference type="InterPro" id="IPR017336">
    <property type="entry name" value="Snurportin-1"/>
</dbReference>
<dbReference type="GO" id="GO:0003723">
    <property type="term" value="F:RNA binding"/>
    <property type="evidence" value="ECO:0007669"/>
    <property type="project" value="UniProtKB-KW"/>
</dbReference>
<dbReference type="STRING" id="10195.A0A3M7SMW7"/>
<keyword evidence="12" id="KW-1185">Reference proteome</keyword>
<evidence type="ECO:0000256" key="6">
    <source>
        <dbReference type="ARBA" id="ARBA00022448"/>
    </source>
</evidence>
<comment type="subcellular location">
    <subcellularLocation>
        <location evidence="3">Cytoplasm</location>
    </subcellularLocation>
    <subcellularLocation>
        <location evidence="2">Nucleus</location>
    </subcellularLocation>
</comment>
<dbReference type="AlphaFoldDB" id="A0A3M7SMW7"/>
<accession>A0A3M7SMW7</accession>
<evidence type="ECO:0000256" key="5">
    <source>
        <dbReference type="ARBA" id="ARBA00016034"/>
    </source>
</evidence>
<comment type="caution">
    <text evidence="11">The sequence shown here is derived from an EMBL/GenBank/DDBJ whole genome shotgun (WGS) entry which is preliminary data.</text>
</comment>
<comment type="similarity">
    <text evidence="4">Belongs to the snurportin family.</text>
</comment>
<gene>
    <name evidence="11" type="ORF">BpHYR1_048805</name>
</gene>
<evidence type="ECO:0000256" key="4">
    <source>
        <dbReference type="ARBA" id="ARBA00007540"/>
    </source>
</evidence>
<comment type="function">
    <text evidence="1">Functions as an U snRNP-specific nuclear import adapter. Involved in the trimethylguanosine (m3G)-cap-dependent nuclear import of U snRNPs. Binds specifically to the terminal m3G-cap U snRNAs.</text>
</comment>
<evidence type="ECO:0000256" key="3">
    <source>
        <dbReference type="ARBA" id="ARBA00004496"/>
    </source>
</evidence>
<evidence type="ECO:0000256" key="9">
    <source>
        <dbReference type="ARBA" id="ARBA00023242"/>
    </source>
</evidence>
<reference evidence="11 12" key="1">
    <citation type="journal article" date="2018" name="Sci. Rep.">
        <title>Genomic signatures of local adaptation to the degree of environmental predictability in rotifers.</title>
        <authorList>
            <person name="Franch-Gras L."/>
            <person name="Hahn C."/>
            <person name="Garcia-Roger E.M."/>
            <person name="Carmona M.J."/>
            <person name="Serra M."/>
            <person name="Gomez A."/>
        </authorList>
    </citation>
    <scope>NUCLEOTIDE SEQUENCE [LARGE SCALE GENOMIC DNA]</scope>
    <source>
        <strain evidence="11">HYR1</strain>
    </source>
</reference>
<evidence type="ECO:0000313" key="12">
    <source>
        <dbReference type="Proteomes" id="UP000276133"/>
    </source>
</evidence>
<dbReference type="InterPro" id="IPR047857">
    <property type="entry name" value="Snurportin1_C"/>
</dbReference>
<keyword evidence="8" id="KW-0694">RNA-binding</keyword>
<keyword evidence="9" id="KW-0539">Nucleus</keyword>
<evidence type="ECO:0000313" key="11">
    <source>
        <dbReference type="EMBL" id="RNA37133.1"/>
    </source>
</evidence>
<dbReference type="Proteomes" id="UP000276133">
    <property type="component" value="Unassembled WGS sequence"/>
</dbReference>
<keyword evidence="6" id="KW-0813">Transport</keyword>